<dbReference type="Proteomes" id="UP000008827">
    <property type="component" value="Chromosome 18"/>
</dbReference>
<name>A0A0R0FCU3_SOYBN</name>
<reference evidence="1 2" key="1">
    <citation type="journal article" date="2010" name="Nature">
        <title>Genome sequence of the palaeopolyploid soybean.</title>
        <authorList>
            <person name="Schmutz J."/>
            <person name="Cannon S.B."/>
            <person name="Schlueter J."/>
            <person name="Ma J."/>
            <person name="Mitros T."/>
            <person name="Nelson W."/>
            <person name="Hyten D.L."/>
            <person name="Song Q."/>
            <person name="Thelen J.J."/>
            <person name="Cheng J."/>
            <person name="Xu D."/>
            <person name="Hellsten U."/>
            <person name="May G.D."/>
            <person name="Yu Y."/>
            <person name="Sakurai T."/>
            <person name="Umezawa T."/>
            <person name="Bhattacharyya M.K."/>
            <person name="Sandhu D."/>
            <person name="Valliyodan B."/>
            <person name="Lindquist E."/>
            <person name="Peto M."/>
            <person name="Grant D."/>
            <person name="Shu S."/>
            <person name="Goodstein D."/>
            <person name="Barry K."/>
            <person name="Futrell-Griggs M."/>
            <person name="Abernathy B."/>
            <person name="Du J."/>
            <person name="Tian Z."/>
            <person name="Zhu L."/>
            <person name="Gill N."/>
            <person name="Joshi T."/>
            <person name="Libault M."/>
            <person name="Sethuraman A."/>
            <person name="Zhang X.-C."/>
            <person name="Shinozaki K."/>
            <person name="Nguyen H.T."/>
            <person name="Wing R.A."/>
            <person name="Cregan P."/>
            <person name="Specht J."/>
            <person name="Grimwood J."/>
            <person name="Rokhsar D."/>
            <person name="Stacey G."/>
            <person name="Shoemaker R.C."/>
            <person name="Jackson S.A."/>
        </authorList>
    </citation>
    <scope>NUCLEOTIDE SEQUENCE [LARGE SCALE GENOMIC DNA]</scope>
    <source>
        <strain evidence="2">cv. Williams 82</strain>
        <tissue evidence="1">Callus</tissue>
    </source>
</reference>
<dbReference type="EMBL" id="CM000851">
    <property type="protein sequence ID" value="KRH00521.1"/>
    <property type="molecule type" value="Genomic_DNA"/>
</dbReference>
<keyword evidence="3" id="KW-1185">Reference proteome</keyword>
<dbReference type="InParanoid" id="A0A0R0FCU3"/>
<evidence type="ECO:0000313" key="1">
    <source>
        <dbReference type="EMBL" id="KRH00521.1"/>
    </source>
</evidence>
<reference evidence="1" key="3">
    <citation type="submission" date="2018-07" db="EMBL/GenBank/DDBJ databases">
        <title>WGS assembly of Glycine max.</title>
        <authorList>
            <person name="Schmutz J."/>
            <person name="Cannon S."/>
            <person name="Schlueter J."/>
            <person name="Ma J."/>
            <person name="Mitros T."/>
            <person name="Nelson W."/>
            <person name="Hyten D."/>
            <person name="Song Q."/>
            <person name="Thelen J."/>
            <person name="Cheng J."/>
            <person name="Xu D."/>
            <person name="Hellsten U."/>
            <person name="May G."/>
            <person name="Yu Y."/>
            <person name="Sakurai T."/>
            <person name="Umezawa T."/>
            <person name="Bhattacharyya M."/>
            <person name="Sandhu D."/>
            <person name="Valliyodan B."/>
            <person name="Lindquist E."/>
            <person name="Peto M."/>
            <person name="Grant D."/>
            <person name="Shu S."/>
            <person name="Goodstein D."/>
            <person name="Barry K."/>
            <person name="Futrell-Griggs M."/>
            <person name="Abernathy B."/>
            <person name="Du J."/>
            <person name="Tian Z."/>
            <person name="Zhu L."/>
            <person name="Gill N."/>
            <person name="Joshi T."/>
            <person name="Libault M."/>
            <person name="Sethuraman A."/>
            <person name="Zhang X."/>
            <person name="Shinozaki K."/>
            <person name="Nguyen H."/>
            <person name="Wing R."/>
            <person name="Cregan P."/>
            <person name="Specht J."/>
            <person name="Grimwood J."/>
            <person name="Rokhsar D."/>
            <person name="Stacey G."/>
            <person name="Shoemaker R."/>
            <person name="Jackson S."/>
        </authorList>
    </citation>
    <scope>NUCLEOTIDE SEQUENCE</scope>
    <source>
        <tissue evidence="1">Callus</tissue>
    </source>
</reference>
<reference evidence="2" key="2">
    <citation type="submission" date="2018-02" db="UniProtKB">
        <authorList>
            <consortium name="EnsemblPlants"/>
        </authorList>
    </citation>
    <scope>IDENTIFICATION</scope>
    <source>
        <strain evidence="2">Williams 82</strain>
    </source>
</reference>
<dbReference type="Gramene" id="KRH00521">
    <property type="protein sequence ID" value="KRH00521"/>
    <property type="gene ID" value="GLYMA_18G218100"/>
</dbReference>
<evidence type="ECO:0000313" key="2">
    <source>
        <dbReference type="EnsemblPlants" id="KRH00521"/>
    </source>
</evidence>
<dbReference type="EnsemblPlants" id="KRH00521">
    <property type="protein sequence ID" value="KRH00521"/>
    <property type="gene ID" value="GLYMA_18G218100"/>
</dbReference>
<accession>A0A0R0FCU3</accession>
<gene>
    <name evidence="1" type="ORF">GLYMA_18G218100</name>
</gene>
<dbReference type="AlphaFoldDB" id="A0A0R0FCU3"/>
<sequence length="42" mass="4623">MKKKKPFSVFLSIKSSAGDSASLVNTRPKQHDDVFSLVVSRS</sequence>
<protein>
    <submittedName>
        <fullName evidence="1 2">Uncharacterized protein</fullName>
    </submittedName>
</protein>
<proteinExistence type="predicted"/>
<evidence type="ECO:0000313" key="3">
    <source>
        <dbReference type="Proteomes" id="UP000008827"/>
    </source>
</evidence>
<organism evidence="1">
    <name type="scientific">Glycine max</name>
    <name type="common">Soybean</name>
    <name type="synonym">Glycine hispida</name>
    <dbReference type="NCBI Taxonomy" id="3847"/>
    <lineage>
        <taxon>Eukaryota</taxon>
        <taxon>Viridiplantae</taxon>
        <taxon>Streptophyta</taxon>
        <taxon>Embryophyta</taxon>
        <taxon>Tracheophyta</taxon>
        <taxon>Spermatophyta</taxon>
        <taxon>Magnoliopsida</taxon>
        <taxon>eudicotyledons</taxon>
        <taxon>Gunneridae</taxon>
        <taxon>Pentapetalae</taxon>
        <taxon>rosids</taxon>
        <taxon>fabids</taxon>
        <taxon>Fabales</taxon>
        <taxon>Fabaceae</taxon>
        <taxon>Papilionoideae</taxon>
        <taxon>50 kb inversion clade</taxon>
        <taxon>NPAAA clade</taxon>
        <taxon>indigoferoid/millettioid clade</taxon>
        <taxon>Phaseoleae</taxon>
        <taxon>Glycine</taxon>
        <taxon>Glycine subgen. Soja</taxon>
    </lineage>
</organism>